<name>A0AAD9PNM1_9APIC</name>
<protein>
    <submittedName>
        <fullName evidence="9">Bifunctional Pseudouridine synthase I</fullName>
    </submittedName>
</protein>
<dbReference type="GO" id="GO:0005634">
    <property type="term" value="C:nucleus"/>
    <property type="evidence" value="ECO:0007669"/>
    <property type="project" value="TreeGrafter"/>
</dbReference>
<evidence type="ECO:0000256" key="4">
    <source>
        <dbReference type="ARBA" id="ARBA00036943"/>
    </source>
</evidence>
<organism evidence="9 10">
    <name type="scientific">Babesia duncani</name>
    <dbReference type="NCBI Taxonomy" id="323732"/>
    <lineage>
        <taxon>Eukaryota</taxon>
        <taxon>Sar</taxon>
        <taxon>Alveolata</taxon>
        <taxon>Apicomplexa</taxon>
        <taxon>Aconoidasida</taxon>
        <taxon>Piroplasmida</taxon>
        <taxon>Babesiidae</taxon>
        <taxon>Babesia</taxon>
    </lineage>
</organism>
<evidence type="ECO:0000256" key="1">
    <source>
        <dbReference type="ARBA" id="ARBA00009375"/>
    </source>
</evidence>
<dbReference type="GO" id="GO:0003755">
    <property type="term" value="F:peptidyl-prolyl cis-trans isomerase activity"/>
    <property type="evidence" value="ECO:0007669"/>
    <property type="project" value="InterPro"/>
</dbReference>
<dbReference type="Proteomes" id="UP001214638">
    <property type="component" value="Unassembled WGS sequence"/>
</dbReference>
<dbReference type="GO" id="GO:0031119">
    <property type="term" value="P:tRNA pseudouridine synthesis"/>
    <property type="evidence" value="ECO:0007669"/>
    <property type="project" value="InterPro"/>
</dbReference>
<dbReference type="GO" id="GO:0003723">
    <property type="term" value="F:RNA binding"/>
    <property type="evidence" value="ECO:0007669"/>
    <property type="project" value="InterPro"/>
</dbReference>
<dbReference type="InterPro" id="IPR041708">
    <property type="entry name" value="PUS1/PUS2-like"/>
</dbReference>
<comment type="similarity">
    <text evidence="1">Belongs to the tRNA pseudouridine synthase TruA family.</text>
</comment>
<dbReference type="InterPro" id="IPR029000">
    <property type="entry name" value="Cyclophilin-like_dom_sf"/>
</dbReference>
<keyword evidence="2" id="KW-0819">tRNA processing</keyword>
<evidence type="ECO:0000259" key="8">
    <source>
        <dbReference type="PROSITE" id="PS50072"/>
    </source>
</evidence>
<dbReference type="RefSeq" id="XP_067804510.1">
    <property type="nucleotide sequence ID" value="XM_067945719.1"/>
</dbReference>
<dbReference type="SUPFAM" id="SSF50891">
    <property type="entry name" value="Cyclophilin-like"/>
    <property type="match status" value="1"/>
</dbReference>
<evidence type="ECO:0000256" key="5">
    <source>
        <dbReference type="PIRSR" id="PIRSR641708-1"/>
    </source>
</evidence>
<keyword evidence="3" id="KW-0413">Isomerase</keyword>
<dbReference type="InterPro" id="IPR002130">
    <property type="entry name" value="Cyclophilin-type_PPIase_dom"/>
</dbReference>
<dbReference type="KEGG" id="bdw:94334969"/>
<dbReference type="FunFam" id="3.30.70.580:FF:000002">
    <property type="entry name" value="tRNA pseudouridine synthase"/>
    <property type="match status" value="1"/>
</dbReference>
<feature type="domain" description="PPIase cyclophilin-type" evidence="8">
    <location>
        <begin position="342"/>
        <end position="448"/>
    </location>
</feature>
<feature type="binding site" evidence="6">
    <location>
        <position position="173"/>
    </location>
    <ligand>
        <name>substrate</name>
    </ligand>
</feature>
<feature type="active site" description="Nucleophile" evidence="5">
    <location>
        <position position="115"/>
    </location>
</feature>
<dbReference type="InterPro" id="IPR020094">
    <property type="entry name" value="TruA/RsuA/RluB/E/F_N"/>
</dbReference>
<dbReference type="Gene3D" id="3.30.70.580">
    <property type="entry name" value="Pseudouridine synthase I, catalytic domain, N-terminal subdomain"/>
    <property type="match status" value="1"/>
</dbReference>
<dbReference type="PROSITE" id="PS50072">
    <property type="entry name" value="CSA_PPIASE_2"/>
    <property type="match status" value="1"/>
</dbReference>
<dbReference type="InterPro" id="IPR001406">
    <property type="entry name" value="PsdUridine_synth_TruA"/>
</dbReference>
<dbReference type="PANTHER" id="PTHR11142:SF4">
    <property type="entry name" value="PSEUDOURIDYLATE SYNTHASE 1 HOMOLOG"/>
    <property type="match status" value="1"/>
</dbReference>
<dbReference type="GO" id="GO:1990481">
    <property type="term" value="P:mRNA pseudouridine synthesis"/>
    <property type="evidence" value="ECO:0007669"/>
    <property type="project" value="TreeGrafter"/>
</dbReference>
<evidence type="ECO:0000256" key="3">
    <source>
        <dbReference type="ARBA" id="ARBA00023235"/>
    </source>
</evidence>
<evidence type="ECO:0000313" key="9">
    <source>
        <dbReference type="EMBL" id="KAK2197668.1"/>
    </source>
</evidence>
<dbReference type="NCBIfam" id="TIGR00071">
    <property type="entry name" value="hisT_truA"/>
    <property type="match status" value="1"/>
</dbReference>
<dbReference type="GO" id="GO:0009982">
    <property type="term" value="F:pseudouridine synthase activity"/>
    <property type="evidence" value="ECO:0007669"/>
    <property type="project" value="InterPro"/>
</dbReference>
<sequence length="449" mass="50801">MNGSDARKSKRKERLQRQWAEKKQRLERRQRKNQQSECDEIVENGIKIHVPKKKFCIAFGYVGTKYHGYQKQQSEQGKEPVTTIEGTIHDALISIGAINKSIINRLQLSKASRTDKGVHAACTYIGGKFEFDEPLTNAVEALNDTLPNDIRCFQILRVTKGFDARSMCSKRKYEYIIPEYILKKRYKMPNHDYKLKFENLSDFFINGANKDEVSCSKLEYDSEELKVEMVDGSSDLDLLQNIFSEYCGTHDFRNFTPKQKGQDATTQRFIHKIKVKTKELDDGSVIVRIVIVGQSFLYNQIRKMIALAIEVYLQTAPKESIKFALSSRHSINVGIAPSEGLFLHHGGDFVQGDGTGSISIYGHSFPDENFKVKHVASGILGMVNTGPDTNGCQFYIITKASEWLNGKNVAFGRLIDDESQLVLHKLENVSVSDSYKPKLTVSVSDCGQL</sequence>
<gene>
    <name evidence="9" type="ORF">BdWA1_000671</name>
</gene>
<dbReference type="Pfam" id="PF00160">
    <property type="entry name" value="Pro_isomerase"/>
    <property type="match status" value="1"/>
</dbReference>
<comment type="catalytic activity">
    <reaction evidence="4">
        <text>a uridine in tRNA = a pseudouridine in tRNA</text>
        <dbReference type="Rhea" id="RHEA:54572"/>
        <dbReference type="Rhea" id="RHEA-COMP:13339"/>
        <dbReference type="Rhea" id="RHEA-COMP:13934"/>
        <dbReference type="ChEBI" id="CHEBI:65314"/>
        <dbReference type="ChEBI" id="CHEBI:65315"/>
    </reaction>
</comment>
<dbReference type="PANTHER" id="PTHR11142">
    <property type="entry name" value="PSEUDOURIDYLATE SYNTHASE"/>
    <property type="match status" value="1"/>
</dbReference>
<proteinExistence type="inferred from homology"/>
<dbReference type="Gene3D" id="3.30.70.660">
    <property type="entry name" value="Pseudouridine synthase I, catalytic domain, C-terminal subdomain"/>
    <property type="match status" value="1"/>
</dbReference>
<dbReference type="PRINTS" id="PR00153">
    <property type="entry name" value="CSAPPISMRASE"/>
</dbReference>
<dbReference type="GeneID" id="94334969"/>
<evidence type="ECO:0000256" key="6">
    <source>
        <dbReference type="PIRSR" id="PIRSR641708-2"/>
    </source>
</evidence>
<comment type="caution">
    <text evidence="9">The sequence shown here is derived from an EMBL/GenBank/DDBJ whole genome shotgun (WGS) entry which is preliminary data.</text>
</comment>
<dbReference type="SUPFAM" id="SSF55120">
    <property type="entry name" value="Pseudouridine synthase"/>
    <property type="match status" value="1"/>
</dbReference>
<dbReference type="InterPro" id="IPR020103">
    <property type="entry name" value="PsdUridine_synth_cat_dom_sf"/>
</dbReference>
<dbReference type="HAMAP" id="MF_00171">
    <property type="entry name" value="TruA"/>
    <property type="match status" value="1"/>
</dbReference>
<evidence type="ECO:0000256" key="7">
    <source>
        <dbReference type="SAM" id="MobiDB-lite"/>
    </source>
</evidence>
<evidence type="ECO:0000256" key="2">
    <source>
        <dbReference type="ARBA" id="ARBA00022694"/>
    </source>
</evidence>
<feature type="region of interest" description="Disordered" evidence="7">
    <location>
        <begin position="1"/>
        <end position="37"/>
    </location>
</feature>
<reference evidence="9" key="1">
    <citation type="journal article" date="2023" name="Nat. Microbiol.">
        <title>Babesia duncani multi-omics identifies virulence factors and drug targets.</title>
        <authorList>
            <person name="Singh P."/>
            <person name="Lonardi S."/>
            <person name="Liang Q."/>
            <person name="Vydyam P."/>
            <person name="Khabirova E."/>
            <person name="Fang T."/>
            <person name="Gihaz S."/>
            <person name="Thekkiniath J."/>
            <person name="Munshi M."/>
            <person name="Abel S."/>
            <person name="Ciampossin L."/>
            <person name="Batugedara G."/>
            <person name="Gupta M."/>
            <person name="Lu X.M."/>
            <person name="Lenz T."/>
            <person name="Chakravarty S."/>
            <person name="Cornillot E."/>
            <person name="Hu Y."/>
            <person name="Ma W."/>
            <person name="Gonzalez L.M."/>
            <person name="Sanchez S."/>
            <person name="Estrada K."/>
            <person name="Sanchez-Flores A."/>
            <person name="Montero E."/>
            <person name="Harb O.S."/>
            <person name="Le Roch K.G."/>
            <person name="Mamoun C.B."/>
        </authorList>
    </citation>
    <scope>NUCLEOTIDE SEQUENCE</scope>
    <source>
        <strain evidence="9">WA1</strain>
    </source>
</reference>
<dbReference type="EMBL" id="JALLKP010000001">
    <property type="protein sequence ID" value="KAK2197668.1"/>
    <property type="molecule type" value="Genomic_DNA"/>
</dbReference>
<keyword evidence="10" id="KW-1185">Reference proteome</keyword>
<feature type="compositionally biased region" description="Basic and acidic residues" evidence="7">
    <location>
        <begin position="15"/>
        <end position="24"/>
    </location>
</feature>
<evidence type="ECO:0000313" key="10">
    <source>
        <dbReference type="Proteomes" id="UP001214638"/>
    </source>
</evidence>
<dbReference type="InterPro" id="IPR020095">
    <property type="entry name" value="PsdUridine_synth_TruA_C"/>
</dbReference>
<dbReference type="CDD" id="cd02568">
    <property type="entry name" value="PseudoU_synth_PUS1_PUS2"/>
    <property type="match status" value="1"/>
</dbReference>
<accession>A0AAD9PNM1</accession>
<dbReference type="AlphaFoldDB" id="A0AAD9PNM1"/>